<gene>
    <name evidence="7" type="ORF">DFR29_101433</name>
</gene>
<keyword evidence="3" id="KW-0677">Repeat</keyword>
<accession>A0A4R6ZAT0</accession>
<evidence type="ECO:0000256" key="5">
    <source>
        <dbReference type="SAM" id="MobiDB-lite"/>
    </source>
</evidence>
<dbReference type="PANTHER" id="PTHR43300">
    <property type="entry name" value="ACETYLTRANSFERASE"/>
    <property type="match status" value="1"/>
</dbReference>
<keyword evidence="8" id="KW-1185">Reference proteome</keyword>
<dbReference type="Gene3D" id="2.160.10.10">
    <property type="entry name" value="Hexapeptide repeat proteins"/>
    <property type="match status" value="1"/>
</dbReference>
<dbReference type="Pfam" id="PF00132">
    <property type="entry name" value="Hexapep"/>
    <property type="match status" value="1"/>
</dbReference>
<keyword evidence="2 7" id="KW-0808">Transferase</keyword>
<comment type="similarity">
    <text evidence="1">Belongs to the transferase hexapeptide repeat family.</text>
</comment>
<sequence>MSDQNPDEIYVHPQGLCESSQVGRGSRVWAFAHVLKGARLGEDCNVCDHVFIENDVVVGDRVTIKCGVQLWDGLRVEDDVFIGPNATFTNDRFPRSKQYPESFAQTTIGRWASIGANATILPGVSIGQHAMVGAGAVVTRSVPPYAIVVGNPARIVGYASGRPEQPGSSTGIAPPQKPGVTRTGIGEVTLHRMNFYKDVRGSLSVGEFQRDIPFEAKRYFLVYGVPSAETRGEHAHRECHQFLICINGSCAVVADDGYQRKEFLLDAPDIGIHLPPMTWGIQYKYSPDAVLLVFASHYYASDDYVRDYADFLALACAPADR</sequence>
<dbReference type="InterPro" id="IPR018357">
    <property type="entry name" value="Hexapep_transf_CS"/>
</dbReference>
<feature type="domain" description="Sugar 3,4-ketoisomerase QdtA cupin" evidence="6">
    <location>
        <begin position="187"/>
        <end position="314"/>
    </location>
</feature>
<organism evidence="7 8">
    <name type="scientific">Tahibacter aquaticus</name>
    <dbReference type="NCBI Taxonomy" id="520092"/>
    <lineage>
        <taxon>Bacteria</taxon>
        <taxon>Pseudomonadati</taxon>
        <taxon>Pseudomonadota</taxon>
        <taxon>Gammaproteobacteria</taxon>
        <taxon>Lysobacterales</taxon>
        <taxon>Rhodanobacteraceae</taxon>
        <taxon>Tahibacter</taxon>
    </lineage>
</organism>
<evidence type="ECO:0000259" key="6">
    <source>
        <dbReference type="Pfam" id="PF05523"/>
    </source>
</evidence>
<dbReference type="InterPro" id="IPR014710">
    <property type="entry name" value="RmlC-like_jellyroll"/>
</dbReference>
<dbReference type="SUPFAM" id="SSF51161">
    <property type="entry name" value="Trimeric LpxA-like enzymes"/>
    <property type="match status" value="1"/>
</dbReference>
<dbReference type="CDD" id="cd20292">
    <property type="entry name" value="cupin_QdtA-like"/>
    <property type="match status" value="1"/>
</dbReference>
<dbReference type="Pfam" id="PF05523">
    <property type="entry name" value="FdtA"/>
    <property type="match status" value="1"/>
</dbReference>
<dbReference type="EMBL" id="SNZH01000001">
    <property type="protein sequence ID" value="TDR48809.1"/>
    <property type="molecule type" value="Genomic_DNA"/>
</dbReference>
<dbReference type="RefSeq" id="WP_166653817.1">
    <property type="nucleotide sequence ID" value="NZ_SNZH01000001.1"/>
</dbReference>
<feature type="region of interest" description="Disordered" evidence="5">
    <location>
        <begin position="161"/>
        <end position="180"/>
    </location>
</feature>
<dbReference type="PANTHER" id="PTHR43300:SF4">
    <property type="entry name" value="ACYL-[ACYL-CARRIER-PROTEIN]--UDP-N-ACETYLGLUCOSAMINE O-ACYLTRANSFERASE"/>
    <property type="match status" value="1"/>
</dbReference>
<dbReference type="InterPro" id="IPR008894">
    <property type="entry name" value="QdtA_cupin_dom"/>
</dbReference>
<dbReference type="Proteomes" id="UP000295293">
    <property type="component" value="Unassembled WGS sequence"/>
</dbReference>
<evidence type="ECO:0000256" key="2">
    <source>
        <dbReference type="ARBA" id="ARBA00022679"/>
    </source>
</evidence>
<evidence type="ECO:0000256" key="3">
    <source>
        <dbReference type="ARBA" id="ARBA00022737"/>
    </source>
</evidence>
<dbReference type="GO" id="GO:0016746">
    <property type="term" value="F:acyltransferase activity"/>
    <property type="evidence" value="ECO:0007669"/>
    <property type="project" value="UniProtKB-KW"/>
</dbReference>
<reference evidence="7 8" key="1">
    <citation type="submission" date="2019-03" db="EMBL/GenBank/DDBJ databases">
        <title>Genomic Encyclopedia of Type Strains, Phase IV (KMG-IV): sequencing the most valuable type-strain genomes for metagenomic binning, comparative biology and taxonomic classification.</title>
        <authorList>
            <person name="Goeker M."/>
        </authorList>
    </citation>
    <scope>NUCLEOTIDE SEQUENCE [LARGE SCALE GENOMIC DNA]</scope>
    <source>
        <strain evidence="7 8">DSM 21667</strain>
    </source>
</reference>
<evidence type="ECO:0000313" key="7">
    <source>
        <dbReference type="EMBL" id="TDR48809.1"/>
    </source>
</evidence>
<comment type="caution">
    <text evidence="7">The sequence shown here is derived from an EMBL/GenBank/DDBJ whole genome shotgun (WGS) entry which is preliminary data.</text>
</comment>
<protein>
    <submittedName>
        <fullName evidence="7">Transferase family hexapeptide repeat protein</fullName>
    </submittedName>
</protein>
<dbReference type="InterPro" id="IPR011051">
    <property type="entry name" value="RmlC_Cupin_sf"/>
</dbReference>
<dbReference type="Gene3D" id="2.60.120.10">
    <property type="entry name" value="Jelly Rolls"/>
    <property type="match status" value="1"/>
</dbReference>
<evidence type="ECO:0000313" key="8">
    <source>
        <dbReference type="Proteomes" id="UP000295293"/>
    </source>
</evidence>
<evidence type="ECO:0000256" key="1">
    <source>
        <dbReference type="ARBA" id="ARBA00007274"/>
    </source>
</evidence>
<evidence type="ECO:0000256" key="4">
    <source>
        <dbReference type="ARBA" id="ARBA00023315"/>
    </source>
</evidence>
<dbReference type="PROSITE" id="PS00101">
    <property type="entry name" value="HEXAPEP_TRANSFERASES"/>
    <property type="match status" value="1"/>
</dbReference>
<proteinExistence type="inferred from homology"/>
<name>A0A4R6ZAT0_9GAMM</name>
<dbReference type="InterPro" id="IPR050179">
    <property type="entry name" value="Trans_hexapeptide_repeat"/>
</dbReference>
<dbReference type="SUPFAM" id="SSF51182">
    <property type="entry name" value="RmlC-like cupins"/>
    <property type="match status" value="1"/>
</dbReference>
<dbReference type="InterPro" id="IPR001451">
    <property type="entry name" value="Hexapep"/>
</dbReference>
<dbReference type="InterPro" id="IPR011004">
    <property type="entry name" value="Trimer_LpxA-like_sf"/>
</dbReference>
<dbReference type="CDD" id="cd03358">
    <property type="entry name" value="LbH_WxcM_N_like"/>
    <property type="match status" value="1"/>
</dbReference>
<dbReference type="AlphaFoldDB" id="A0A4R6ZAT0"/>
<keyword evidence="4" id="KW-0012">Acyltransferase</keyword>